<evidence type="ECO:0000256" key="1">
    <source>
        <dbReference type="SAM" id="SignalP"/>
    </source>
</evidence>
<protein>
    <submittedName>
        <fullName evidence="2">Uncharacterized protein</fullName>
    </submittedName>
</protein>
<proteinExistence type="predicted"/>
<gene>
    <name evidence="2" type="ORF">SAMN04488045_0305</name>
</gene>
<feature type="chain" id="PRO_5009284294" evidence="1">
    <location>
        <begin position="21"/>
        <end position="52"/>
    </location>
</feature>
<feature type="signal peptide" evidence="1">
    <location>
        <begin position="1"/>
        <end position="20"/>
    </location>
</feature>
<organism evidence="2 3">
    <name type="scientific">Thalassococcus halodurans</name>
    <dbReference type="NCBI Taxonomy" id="373675"/>
    <lineage>
        <taxon>Bacteria</taxon>
        <taxon>Pseudomonadati</taxon>
        <taxon>Pseudomonadota</taxon>
        <taxon>Alphaproteobacteria</taxon>
        <taxon>Rhodobacterales</taxon>
        <taxon>Roseobacteraceae</taxon>
        <taxon>Thalassococcus</taxon>
    </lineage>
</organism>
<dbReference type="RefSeq" id="WP_160006722.1">
    <property type="nucleotide sequence ID" value="NZ_FNUZ01000001.1"/>
</dbReference>
<sequence length="52" mass="5343">MTRSLSLLSVLLALAGPAVASTGVQTLADQALTGGPLSPWDPVIPIEQICRN</sequence>
<dbReference type="EMBL" id="FNUZ01000001">
    <property type="protein sequence ID" value="SEF51997.1"/>
    <property type="molecule type" value="Genomic_DNA"/>
</dbReference>
<evidence type="ECO:0000313" key="3">
    <source>
        <dbReference type="Proteomes" id="UP000236752"/>
    </source>
</evidence>
<accession>A0A1H5SQF8</accession>
<dbReference type="Proteomes" id="UP000236752">
    <property type="component" value="Unassembled WGS sequence"/>
</dbReference>
<dbReference type="AlphaFoldDB" id="A0A1H5SQF8"/>
<evidence type="ECO:0000313" key="2">
    <source>
        <dbReference type="EMBL" id="SEF51997.1"/>
    </source>
</evidence>
<keyword evidence="1" id="KW-0732">Signal</keyword>
<keyword evidence="3" id="KW-1185">Reference proteome</keyword>
<reference evidence="2 3" key="1">
    <citation type="submission" date="2016-10" db="EMBL/GenBank/DDBJ databases">
        <authorList>
            <person name="de Groot N.N."/>
        </authorList>
    </citation>
    <scope>NUCLEOTIDE SEQUENCE [LARGE SCALE GENOMIC DNA]</scope>
    <source>
        <strain evidence="2 3">DSM 26915</strain>
    </source>
</reference>
<name>A0A1H5SQF8_9RHOB</name>